<feature type="signal peptide" evidence="3">
    <location>
        <begin position="1"/>
        <end position="24"/>
    </location>
</feature>
<keyword evidence="2" id="KW-0378">Hydrolase</keyword>
<reference evidence="5" key="3">
    <citation type="submission" date="2020-12" db="UniProtKB">
        <authorList>
            <consortium name="EnsemblPlants"/>
        </authorList>
    </citation>
    <scope>IDENTIFICATION</scope>
</reference>
<proteinExistence type="inferred from homology"/>
<evidence type="ECO:0000256" key="2">
    <source>
        <dbReference type="ARBA" id="ARBA00022801"/>
    </source>
</evidence>
<dbReference type="GeneID" id="112291614"/>
<evidence type="ECO:0000313" key="5">
    <source>
        <dbReference type="EnsemblPlants" id="Pp3c14_19530V3.1"/>
    </source>
</evidence>
<protein>
    <submittedName>
        <fullName evidence="4 5">Uncharacterized protein</fullName>
    </submittedName>
</protein>
<evidence type="ECO:0000313" key="4">
    <source>
        <dbReference type="EMBL" id="PNR41327.1"/>
    </source>
</evidence>
<evidence type="ECO:0000256" key="3">
    <source>
        <dbReference type="SAM" id="SignalP"/>
    </source>
</evidence>
<dbReference type="InterPro" id="IPR051058">
    <property type="entry name" value="GDSL_Est/Lipase"/>
</dbReference>
<keyword evidence="3" id="KW-0732">Signal</keyword>
<dbReference type="EnsemblPlants" id="Pp3c14_19530V3.2">
    <property type="protein sequence ID" value="Pp3c14_19530V3.2"/>
    <property type="gene ID" value="Pp3c14_19530"/>
</dbReference>
<dbReference type="STRING" id="3218.A9RXD4"/>
<dbReference type="Gene3D" id="3.40.50.1110">
    <property type="entry name" value="SGNH hydrolase"/>
    <property type="match status" value="1"/>
</dbReference>
<evidence type="ECO:0000256" key="1">
    <source>
        <dbReference type="ARBA" id="ARBA00008668"/>
    </source>
</evidence>
<feature type="chain" id="PRO_5014297875" evidence="3">
    <location>
        <begin position="25"/>
        <end position="370"/>
    </location>
</feature>
<dbReference type="OMA" id="RVFYGPT"/>
<dbReference type="Proteomes" id="UP000006727">
    <property type="component" value="Chromosome 14"/>
</dbReference>
<dbReference type="InterPro" id="IPR036514">
    <property type="entry name" value="SGNH_hydro_sf"/>
</dbReference>
<gene>
    <name evidence="5" type="primary">LOC112291614</name>
    <name evidence="4" type="ORF">PHYPA_018730</name>
</gene>
<dbReference type="RefSeq" id="XP_024395047.1">
    <property type="nucleotide sequence ID" value="XM_024539279.2"/>
</dbReference>
<dbReference type="InterPro" id="IPR001087">
    <property type="entry name" value="GDSL"/>
</dbReference>
<reference evidence="4 6" key="1">
    <citation type="journal article" date="2008" name="Science">
        <title>The Physcomitrella genome reveals evolutionary insights into the conquest of land by plants.</title>
        <authorList>
            <person name="Rensing S."/>
            <person name="Lang D."/>
            <person name="Zimmer A."/>
            <person name="Terry A."/>
            <person name="Salamov A."/>
            <person name="Shapiro H."/>
            <person name="Nishiyama T."/>
            <person name="Perroud P.-F."/>
            <person name="Lindquist E."/>
            <person name="Kamisugi Y."/>
            <person name="Tanahashi T."/>
            <person name="Sakakibara K."/>
            <person name="Fujita T."/>
            <person name="Oishi K."/>
            <person name="Shin-I T."/>
            <person name="Kuroki Y."/>
            <person name="Toyoda A."/>
            <person name="Suzuki Y."/>
            <person name="Hashimoto A."/>
            <person name="Yamaguchi K."/>
            <person name="Sugano A."/>
            <person name="Kohara Y."/>
            <person name="Fujiyama A."/>
            <person name="Anterola A."/>
            <person name="Aoki S."/>
            <person name="Ashton N."/>
            <person name="Barbazuk W.B."/>
            <person name="Barker E."/>
            <person name="Bennetzen J."/>
            <person name="Bezanilla M."/>
            <person name="Blankenship R."/>
            <person name="Cho S.H."/>
            <person name="Dutcher S."/>
            <person name="Estelle M."/>
            <person name="Fawcett J.A."/>
            <person name="Gundlach H."/>
            <person name="Hanada K."/>
            <person name="Heyl A."/>
            <person name="Hicks K.A."/>
            <person name="Hugh J."/>
            <person name="Lohr M."/>
            <person name="Mayer K."/>
            <person name="Melkozernov A."/>
            <person name="Murata T."/>
            <person name="Nelson D."/>
            <person name="Pils B."/>
            <person name="Prigge M."/>
            <person name="Reiss B."/>
            <person name="Renner T."/>
            <person name="Rombauts S."/>
            <person name="Rushton P."/>
            <person name="Sanderfoot A."/>
            <person name="Schween G."/>
            <person name="Shiu S.-H."/>
            <person name="Stueber K."/>
            <person name="Theodoulou F.L."/>
            <person name="Tu H."/>
            <person name="Van de Peer Y."/>
            <person name="Verrier P.J."/>
            <person name="Waters E."/>
            <person name="Wood A."/>
            <person name="Yang L."/>
            <person name="Cove D."/>
            <person name="Cuming A."/>
            <person name="Hasebe M."/>
            <person name="Lucas S."/>
            <person name="Mishler D.B."/>
            <person name="Reski R."/>
            <person name="Grigoriev I."/>
            <person name="Quatrano R.S."/>
            <person name="Boore J.L."/>
        </authorList>
    </citation>
    <scope>NUCLEOTIDE SEQUENCE [LARGE SCALE GENOMIC DNA]</scope>
    <source>
        <strain evidence="5 6">cv. Gransden 2004</strain>
    </source>
</reference>
<dbReference type="eggNOG" id="ENOG502QQP0">
    <property type="taxonomic scope" value="Eukaryota"/>
</dbReference>
<dbReference type="Gramene" id="Pp3c14_19530V3.3">
    <property type="protein sequence ID" value="Pp3c14_19530V3.3"/>
    <property type="gene ID" value="Pp3c14_19530"/>
</dbReference>
<comment type="similarity">
    <text evidence="1">Belongs to the 'GDSL' lipolytic enzyme family.</text>
</comment>
<organism evidence="4">
    <name type="scientific">Physcomitrium patens</name>
    <name type="common">Spreading-leaved earth moss</name>
    <name type="synonym">Physcomitrella patens</name>
    <dbReference type="NCBI Taxonomy" id="3218"/>
    <lineage>
        <taxon>Eukaryota</taxon>
        <taxon>Viridiplantae</taxon>
        <taxon>Streptophyta</taxon>
        <taxon>Embryophyta</taxon>
        <taxon>Bryophyta</taxon>
        <taxon>Bryophytina</taxon>
        <taxon>Bryopsida</taxon>
        <taxon>Funariidae</taxon>
        <taxon>Funariales</taxon>
        <taxon>Funariaceae</taxon>
        <taxon>Physcomitrium</taxon>
    </lineage>
</organism>
<dbReference type="PaxDb" id="3218-PP1S34_98V6.2"/>
<dbReference type="EMBL" id="ABEU02000014">
    <property type="protein sequence ID" value="PNR41327.1"/>
    <property type="molecule type" value="Genomic_DNA"/>
</dbReference>
<accession>A9RXD4</accession>
<dbReference type="Pfam" id="PF00657">
    <property type="entry name" value="Lipase_GDSL"/>
    <property type="match status" value="1"/>
</dbReference>
<dbReference type="Gramene" id="Pp3c14_19530V3.1">
    <property type="protein sequence ID" value="Pp3c14_19530V3.1"/>
    <property type="gene ID" value="Pp3c14_19530"/>
</dbReference>
<dbReference type="PANTHER" id="PTHR45648:SF166">
    <property type="entry name" value="OS02G0617400 PROTEIN"/>
    <property type="match status" value="1"/>
</dbReference>
<sequence length="370" mass="39824">MASLENQQWLVILVIGVVMAITLSATGVEAQGKKTPATFIFGDSLVDVGNNNYIFTLAVADHKPYGIDRADKVPTGRFCNGKIIPDLVNDYLGTPYPLPVLAPEATGANLLHGVNYASAGAGILEDTGSIFIGRVTISQQFGYFQKTKQQIELIIGQPAADELIHNAIYSFTVGGNDFVNNYMAVTTSTSRKYTPSQYQDLLINNFHGQLKTAYGLGMRKFIVSNMGPIGCAPSVLSSKSQAGECVQEVNNYALGFNAALKPMLQSLQAELPGSIFIYANAFDIVRGIIADPLKYGFTEPVTTACCGAGQYNGIDGSCRTIGHLCPDRTKSVFWDAFHPTEKVNKICNDQFLHGGLDAISPMNVAQLLAM</sequence>
<dbReference type="GO" id="GO:0016788">
    <property type="term" value="F:hydrolase activity, acting on ester bonds"/>
    <property type="evidence" value="ECO:0007669"/>
    <property type="project" value="InterPro"/>
</dbReference>
<dbReference type="EnsemblPlants" id="Pp3c14_19530V3.3">
    <property type="protein sequence ID" value="Pp3c14_19530V3.3"/>
    <property type="gene ID" value="Pp3c14_19530"/>
</dbReference>
<dbReference type="AlphaFoldDB" id="A9RXD4"/>
<dbReference type="OrthoDB" id="1600564at2759"/>
<dbReference type="PANTHER" id="PTHR45648">
    <property type="entry name" value="GDSL LIPASE/ACYLHYDROLASE FAMILY PROTEIN (AFU_ORTHOLOGUE AFUA_4G14700)"/>
    <property type="match status" value="1"/>
</dbReference>
<evidence type="ECO:0000313" key="6">
    <source>
        <dbReference type="Proteomes" id="UP000006727"/>
    </source>
</evidence>
<dbReference type="Gramene" id="Pp3c14_19530V3.2">
    <property type="protein sequence ID" value="Pp3c14_19530V3.2"/>
    <property type="gene ID" value="Pp3c14_19530"/>
</dbReference>
<dbReference type="CDD" id="cd01837">
    <property type="entry name" value="SGNH_plant_lipase_like"/>
    <property type="match status" value="1"/>
</dbReference>
<name>A9RXD4_PHYPA</name>
<keyword evidence="6" id="KW-1185">Reference proteome</keyword>
<dbReference type="EnsemblPlants" id="Pp3c14_19530V3.1">
    <property type="protein sequence ID" value="Pp3c14_19530V3.1"/>
    <property type="gene ID" value="Pp3c14_19530"/>
</dbReference>
<dbReference type="HOGENOM" id="CLU_015101_0_0_1"/>
<dbReference type="InterPro" id="IPR035669">
    <property type="entry name" value="SGNH_plant_lipase-like"/>
</dbReference>
<reference evidence="4 6" key="2">
    <citation type="journal article" date="2018" name="Plant J.">
        <title>The Physcomitrella patens chromosome-scale assembly reveals moss genome structure and evolution.</title>
        <authorList>
            <person name="Lang D."/>
            <person name="Ullrich K.K."/>
            <person name="Murat F."/>
            <person name="Fuchs J."/>
            <person name="Jenkins J."/>
            <person name="Haas F.B."/>
            <person name="Piednoel M."/>
            <person name="Gundlach H."/>
            <person name="Van Bel M."/>
            <person name="Meyberg R."/>
            <person name="Vives C."/>
            <person name="Morata J."/>
            <person name="Symeonidi A."/>
            <person name="Hiss M."/>
            <person name="Muchero W."/>
            <person name="Kamisugi Y."/>
            <person name="Saleh O."/>
            <person name="Blanc G."/>
            <person name="Decker E.L."/>
            <person name="van Gessel N."/>
            <person name="Grimwood J."/>
            <person name="Hayes R.D."/>
            <person name="Graham S.W."/>
            <person name="Gunter L.E."/>
            <person name="McDaniel S.F."/>
            <person name="Hoernstein S.N.W."/>
            <person name="Larsson A."/>
            <person name="Li F.W."/>
            <person name="Perroud P.F."/>
            <person name="Phillips J."/>
            <person name="Ranjan P."/>
            <person name="Rokshar D.S."/>
            <person name="Rothfels C.J."/>
            <person name="Schneider L."/>
            <person name="Shu S."/>
            <person name="Stevenson D.W."/>
            <person name="Thummler F."/>
            <person name="Tillich M."/>
            <person name="Villarreal Aguilar J.C."/>
            <person name="Widiez T."/>
            <person name="Wong G.K."/>
            <person name="Wymore A."/>
            <person name="Zhang Y."/>
            <person name="Zimmer A.D."/>
            <person name="Quatrano R.S."/>
            <person name="Mayer K.F.X."/>
            <person name="Goodstein D."/>
            <person name="Casacuberta J.M."/>
            <person name="Vandepoele K."/>
            <person name="Reski R."/>
            <person name="Cuming A.C."/>
            <person name="Tuskan G.A."/>
            <person name="Maumus F."/>
            <person name="Salse J."/>
            <person name="Schmutz J."/>
            <person name="Rensing S.A."/>
        </authorList>
    </citation>
    <scope>NUCLEOTIDE SEQUENCE [LARGE SCALE GENOMIC DNA]</scope>
    <source>
        <strain evidence="5 6">cv. Gransden 2004</strain>
    </source>
</reference>